<feature type="transmembrane region" description="Helical" evidence="6">
    <location>
        <begin position="56"/>
        <end position="76"/>
    </location>
</feature>
<evidence type="ECO:0000256" key="1">
    <source>
        <dbReference type="ARBA" id="ARBA00004651"/>
    </source>
</evidence>
<sequence>MHTIDLDSTIGQGRFGRLHLKIVLLCGLVILFDGYDLTIYGATVPGMIAEFGIDPTMAGLIGSGALVGMMLGAMIFGSLAERLGRRTSIVACVALYSVFTGVIAIASWRGSSPRTGSSPVSAWAASCPTRSRWSPSTPPLASGTPSSA</sequence>
<evidence type="ECO:0000256" key="3">
    <source>
        <dbReference type="ARBA" id="ARBA00022989"/>
    </source>
</evidence>
<dbReference type="InterPro" id="IPR011701">
    <property type="entry name" value="MFS"/>
</dbReference>
<name>A0ABP8XGX3_9PSEU</name>
<comment type="caution">
    <text evidence="8">The sequence shown here is derived from an EMBL/GenBank/DDBJ whole genome shotgun (WGS) entry which is preliminary data.</text>
</comment>
<evidence type="ECO:0000256" key="6">
    <source>
        <dbReference type="SAM" id="Phobius"/>
    </source>
</evidence>
<dbReference type="PROSITE" id="PS50850">
    <property type="entry name" value="MFS"/>
    <property type="match status" value="1"/>
</dbReference>
<evidence type="ECO:0000259" key="7">
    <source>
        <dbReference type="PROSITE" id="PS50850"/>
    </source>
</evidence>
<evidence type="ECO:0000256" key="4">
    <source>
        <dbReference type="ARBA" id="ARBA00023136"/>
    </source>
</evidence>
<reference evidence="9" key="1">
    <citation type="journal article" date="2019" name="Int. J. Syst. Evol. Microbiol.">
        <title>The Global Catalogue of Microorganisms (GCM) 10K type strain sequencing project: providing services to taxonomists for standard genome sequencing and annotation.</title>
        <authorList>
            <consortium name="The Broad Institute Genomics Platform"/>
            <consortium name="The Broad Institute Genome Sequencing Center for Infectious Disease"/>
            <person name="Wu L."/>
            <person name="Ma J."/>
        </authorList>
    </citation>
    <scope>NUCLEOTIDE SEQUENCE [LARGE SCALE GENOMIC DNA]</scope>
    <source>
        <strain evidence="9">JCM 18055</strain>
    </source>
</reference>
<dbReference type="InterPro" id="IPR020846">
    <property type="entry name" value="MFS_dom"/>
</dbReference>
<dbReference type="Pfam" id="PF07690">
    <property type="entry name" value="MFS_1"/>
    <property type="match status" value="1"/>
</dbReference>
<evidence type="ECO:0000256" key="2">
    <source>
        <dbReference type="ARBA" id="ARBA00022692"/>
    </source>
</evidence>
<proteinExistence type="predicted"/>
<comment type="subcellular location">
    <subcellularLocation>
        <location evidence="1">Cell membrane</location>
        <topology evidence="1">Multi-pass membrane protein</topology>
    </subcellularLocation>
</comment>
<evidence type="ECO:0000313" key="8">
    <source>
        <dbReference type="EMBL" id="GAA4707886.1"/>
    </source>
</evidence>
<gene>
    <name evidence="8" type="ORF">GCM10023215_56250</name>
</gene>
<evidence type="ECO:0000313" key="9">
    <source>
        <dbReference type="Proteomes" id="UP001500325"/>
    </source>
</evidence>
<dbReference type="PANTHER" id="PTHR23508">
    <property type="entry name" value="CARBOXYLIC ACID TRANSPORTER PROTEIN HOMOLOG"/>
    <property type="match status" value="1"/>
</dbReference>
<keyword evidence="3 6" id="KW-1133">Transmembrane helix</keyword>
<keyword evidence="2 6" id="KW-0812">Transmembrane</keyword>
<feature type="region of interest" description="Disordered" evidence="5">
    <location>
        <begin position="128"/>
        <end position="148"/>
    </location>
</feature>
<evidence type="ECO:0000256" key="5">
    <source>
        <dbReference type="SAM" id="MobiDB-lite"/>
    </source>
</evidence>
<accession>A0ABP8XGX3</accession>
<keyword evidence="9" id="KW-1185">Reference proteome</keyword>
<dbReference type="Proteomes" id="UP001500325">
    <property type="component" value="Unassembled WGS sequence"/>
</dbReference>
<feature type="transmembrane region" description="Helical" evidence="6">
    <location>
        <begin position="88"/>
        <end position="108"/>
    </location>
</feature>
<feature type="transmembrane region" description="Helical" evidence="6">
    <location>
        <begin position="22"/>
        <end position="44"/>
    </location>
</feature>
<keyword evidence="4 6" id="KW-0472">Membrane</keyword>
<feature type="domain" description="Major facilitator superfamily (MFS) profile" evidence="7">
    <location>
        <begin position="22"/>
        <end position="148"/>
    </location>
</feature>
<dbReference type="EMBL" id="BAABIC010000025">
    <property type="protein sequence ID" value="GAA4707886.1"/>
    <property type="molecule type" value="Genomic_DNA"/>
</dbReference>
<dbReference type="PANTHER" id="PTHR23508:SF10">
    <property type="entry name" value="CARBOXYLIC ACID TRANSPORTER PROTEIN HOMOLOG"/>
    <property type="match status" value="1"/>
</dbReference>
<protein>
    <recommendedName>
        <fullName evidence="7">Major facilitator superfamily (MFS) profile domain-containing protein</fullName>
    </recommendedName>
</protein>
<organism evidence="8 9">
    <name type="scientific">Pseudonocardia yuanmonensis</name>
    <dbReference type="NCBI Taxonomy" id="1095914"/>
    <lineage>
        <taxon>Bacteria</taxon>
        <taxon>Bacillati</taxon>
        <taxon>Actinomycetota</taxon>
        <taxon>Actinomycetes</taxon>
        <taxon>Pseudonocardiales</taxon>
        <taxon>Pseudonocardiaceae</taxon>
        <taxon>Pseudonocardia</taxon>
    </lineage>
</organism>
<dbReference type="InterPro" id="IPR036259">
    <property type="entry name" value="MFS_trans_sf"/>
</dbReference>
<dbReference type="SUPFAM" id="SSF103473">
    <property type="entry name" value="MFS general substrate transporter"/>
    <property type="match status" value="1"/>
</dbReference>
<dbReference type="Gene3D" id="1.20.1250.20">
    <property type="entry name" value="MFS general substrate transporter like domains"/>
    <property type="match status" value="1"/>
</dbReference>